<protein>
    <submittedName>
        <fullName evidence="1">Uncharacterized protein</fullName>
    </submittedName>
</protein>
<reference evidence="1 2" key="1">
    <citation type="submission" date="2018-08" db="EMBL/GenBank/DDBJ databases">
        <title>Streptomyces NEAU-D10 sp. nov., a novel Actinomycete isolated from soil.</title>
        <authorList>
            <person name="Jin L."/>
        </authorList>
    </citation>
    <scope>NUCLEOTIDE SEQUENCE [LARGE SCALE GENOMIC DNA]</scope>
    <source>
        <strain evidence="1 2">NEAU-D10</strain>
    </source>
</reference>
<sequence>MIHIYPALPGRWQGVLRQLPRGPATAARLRLHWPSPPDGLPGGRVETTRVKAKTWPLQGCRSTAARKAAGGVGELGAPLCRMRATMFPVDGLINCAIVRPRSGLIAKALLARKSRCHPLVFVLTPDR</sequence>
<accession>A0A371PWB9</accession>
<comment type="caution">
    <text evidence="1">The sequence shown here is derived from an EMBL/GenBank/DDBJ whole genome shotgun (WGS) entry which is preliminary data.</text>
</comment>
<dbReference type="AlphaFoldDB" id="A0A371PWB9"/>
<keyword evidence="2" id="KW-1185">Reference proteome</keyword>
<gene>
    <name evidence="1" type="ORF">DY245_30830</name>
</gene>
<evidence type="ECO:0000313" key="1">
    <source>
        <dbReference type="EMBL" id="REK86728.1"/>
    </source>
</evidence>
<name>A0A371PWB9_STRIH</name>
<proteinExistence type="predicted"/>
<evidence type="ECO:0000313" key="2">
    <source>
        <dbReference type="Proteomes" id="UP000262477"/>
    </source>
</evidence>
<dbReference type="EMBL" id="QUAC01000239">
    <property type="protein sequence ID" value="REK86728.1"/>
    <property type="molecule type" value="Genomic_DNA"/>
</dbReference>
<dbReference type="Proteomes" id="UP000262477">
    <property type="component" value="Unassembled WGS sequence"/>
</dbReference>
<organism evidence="1 2">
    <name type="scientific">Streptomyces inhibens</name>
    <dbReference type="NCBI Taxonomy" id="2293571"/>
    <lineage>
        <taxon>Bacteria</taxon>
        <taxon>Bacillati</taxon>
        <taxon>Actinomycetota</taxon>
        <taxon>Actinomycetes</taxon>
        <taxon>Kitasatosporales</taxon>
        <taxon>Streptomycetaceae</taxon>
        <taxon>Streptomyces</taxon>
    </lineage>
</organism>